<dbReference type="PANTHER" id="PTHR30408:SF12">
    <property type="entry name" value="TYPE I RESTRICTION ENZYME MJAVIII SPECIFICITY SUBUNIT"/>
    <property type="match status" value="1"/>
</dbReference>
<evidence type="ECO:0000313" key="5">
    <source>
        <dbReference type="EMBL" id="OOZ38294.1"/>
    </source>
</evidence>
<protein>
    <recommendedName>
        <fullName evidence="4">Type I restriction modification DNA specificity domain-containing protein</fullName>
    </recommendedName>
</protein>
<dbReference type="RefSeq" id="WP_078477405.1">
    <property type="nucleotide sequence ID" value="NZ_MPRK01000194.1"/>
</dbReference>
<gene>
    <name evidence="5" type="ORF">BOW52_08850</name>
</gene>
<keyword evidence="3" id="KW-0238">DNA-binding</keyword>
<sequence length="399" mass="45071">MNSFSSAVQIEELIRLQNDKSKQLKSSDYLSNGILPIVDQGATLICGYTDNLDKRYDKASPVIVFGDHTLHTKYIDFNFAVGADGTQIIVPSNDKDDVRYLYYVILRAAELIGSEGYKRHLKILKEFTTPYCRDHSEQQKIASILTSVDEVIEKTERQISKIQDLKKGMMQELLTKGIGHTEFKDSAVGRIPKEWDVIRLQDHIENVYSGWSPVCEPRQRRCDEWGILKTTAVVWSGYDPDENKVLASHHEAVNNAVVQSGDILITRKGPRARVGVCVYVANTPTRLMIPDTVFRLILRGNDKLLSEFASLAIGSDAVQIDWDRKKVGLAEAQVNINHQILNKTMLPLPDLVEQQKICQVLRDSQKQIDTQQRALAAVLRLKKALMQDLLTGKVRVNTD</sequence>
<comment type="caution">
    <text evidence="5">The sequence shown here is derived from an EMBL/GenBank/DDBJ whole genome shotgun (WGS) entry which is preliminary data.</text>
</comment>
<accession>A0A1T2KZQ8</accession>
<dbReference type="InterPro" id="IPR052021">
    <property type="entry name" value="Type-I_RS_S_subunit"/>
</dbReference>
<dbReference type="Gene3D" id="1.10.287.1120">
    <property type="entry name" value="Bipartite methylase S protein"/>
    <property type="match status" value="1"/>
</dbReference>
<keyword evidence="2" id="KW-0680">Restriction system</keyword>
<dbReference type="SUPFAM" id="SSF116734">
    <property type="entry name" value="DNA methylase specificity domain"/>
    <property type="match status" value="2"/>
</dbReference>
<dbReference type="AlphaFoldDB" id="A0A1T2KZQ8"/>
<dbReference type="InterPro" id="IPR000055">
    <property type="entry name" value="Restrct_endonuc_typeI_TRD"/>
</dbReference>
<dbReference type="EMBL" id="MPRK01000194">
    <property type="protein sequence ID" value="OOZ38294.1"/>
    <property type="molecule type" value="Genomic_DNA"/>
</dbReference>
<evidence type="ECO:0000256" key="2">
    <source>
        <dbReference type="ARBA" id="ARBA00022747"/>
    </source>
</evidence>
<evidence type="ECO:0000259" key="4">
    <source>
        <dbReference type="Pfam" id="PF01420"/>
    </source>
</evidence>
<dbReference type="Gene3D" id="3.90.220.20">
    <property type="entry name" value="DNA methylase specificity domains"/>
    <property type="match status" value="2"/>
</dbReference>
<evidence type="ECO:0000256" key="1">
    <source>
        <dbReference type="ARBA" id="ARBA00010923"/>
    </source>
</evidence>
<dbReference type="GO" id="GO:0009307">
    <property type="term" value="P:DNA restriction-modification system"/>
    <property type="evidence" value="ECO:0007669"/>
    <property type="project" value="UniProtKB-KW"/>
</dbReference>
<dbReference type="Proteomes" id="UP000190198">
    <property type="component" value="Unassembled WGS sequence"/>
</dbReference>
<feature type="domain" description="Type I restriction modification DNA specificity" evidence="4">
    <location>
        <begin position="8"/>
        <end position="162"/>
    </location>
</feature>
<dbReference type="GO" id="GO:0003677">
    <property type="term" value="F:DNA binding"/>
    <property type="evidence" value="ECO:0007669"/>
    <property type="project" value="UniProtKB-KW"/>
</dbReference>
<feature type="domain" description="Type I restriction modification DNA specificity" evidence="4">
    <location>
        <begin position="246"/>
        <end position="376"/>
    </location>
</feature>
<reference evidence="5 6" key="1">
    <citation type="submission" date="2016-11" db="EMBL/GenBank/DDBJ databases">
        <title>Mixed transmission modes and dynamic genome evolution in an obligate animal-bacterial symbiosis.</title>
        <authorList>
            <person name="Russell S.L."/>
            <person name="Corbett-Detig R.B."/>
            <person name="Cavanaugh C.M."/>
        </authorList>
    </citation>
    <scope>NUCLEOTIDE SEQUENCE [LARGE SCALE GENOMIC DNA]</scope>
    <source>
        <strain evidence="5">Sp-SM6</strain>
    </source>
</reference>
<name>A0A1T2KZQ8_9GAMM</name>
<proteinExistence type="inferred from homology"/>
<organism evidence="5 6">
    <name type="scientific">Solemya elarraichensis gill symbiont</name>
    <dbReference type="NCBI Taxonomy" id="1918949"/>
    <lineage>
        <taxon>Bacteria</taxon>
        <taxon>Pseudomonadati</taxon>
        <taxon>Pseudomonadota</taxon>
        <taxon>Gammaproteobacteria</taxon>
        <taxon>sulfur-oxidizing symbionts</taxon>
    </lineage>
</organism>
<dbReference type="Pfam" id="PF01420">
    <property type="entry name" value="Methylase_S"/>
    <property type="match status" value="2"/>
</dbReference>
<evidence type="ECO:0000313" key="6">
    <source>
        <dbReference type="Proteomes" id="UP000190198"/>
    </source>
</evidence>
<comment type="similarity">
    <text evidence="1">Belongs to the type-I restriction system S methylase family.</text>
</comment>
<dbReference type="OrthoDB" id="398435at2"/>
<evidence type="ECO:0000256" key="3">
    <source>
        <dbReference type="ARBA" id="ARBA00023125"/>
    </source>
</evidence>
<dbReference type="InterPro" id="IPR044946">
    <property type="entry name" value="Restrct_endonuc_typeI_TRD_sf"/>
</dbReference>
<keyword evidence="6" id="KW-1185">Reference proteome</keyword>
<dbReference type="PANTHER" id="PTHR30408">
    <property type="entry name" value="TYPE-1 RESTRICTION ENZYME ECOKI SPECIFICITY PROTEIN"/>
    <property type="match status" value="1"/>
</dbReference>